<evidence type="ECO:0000313" key="1">
    <source>
        <dbReference type="EMBL" id="SDD61011.1"/>
    </source>
</evidence>
<name>A0A1G6W587_9BURK</name>
<accession>A0A1G6W587</accession>
<sequence>MPHGDILGFAPPLAMTRAEADEIVGIAKAAVDEVAERTLAVAG</sequence>
<organism evidence="1 2">
    <name type="scientific">Paraburkholderia lycopersici</name>
    <dbReference type="NCBI Taxonomy" id="416944"/>
    <lineage>
        <taxon>Bacteria</taxon>
        <taxon>Pseudomonadati</taxon>
        <taxon>Pseudomonadota</taxon>
        <taxon>Betaproteobacteria</taxon>
        <taxon>Burkholderiales</taxon>
        <taxon>Burkholderiaceae</taxon>
        <taxon>Paraburkholderia</taxon>
    </lineage>
</organism>
<dbReference type="Proteomes" id="UP000198908">
    <property type="component" value="Unassembled WGS sequence"/>
</dbReference>
<gene>
    <name evidence="1" type="ORF">SAMN05421548_12267</name>
</gene>
<dbReference type="AlphaFoldDB" id="A0A1G6W587"/>
<dbReference type="Gene3D" id="3.90.1150.10">
    <property type="entry name" value="Aspartate Aminotransferase, domain 1"/>
    <property type="match status" value="1"/>
</dbReference>
<reference evidence="2" key="1">
    <citation type="submission" date="2016-09" db="EMBL/GenBank/DDBJ databases">
        <authorList>
            <person name="Varghese N."/>
            <person name="Submissions S."/>
        </authorList>
    </citation>
    <scope>NUCLEOTIDE SEQUENCE [LARGE SCALE GENOMIC DNA]</scope>
    <source>
        <strain evidence="2">TNe-862</strain>
    </source>
</reference>
<dbReference type="InterPro" id="IPR015422">
    <property type="entry name" value="PyrdxlP-dep_Trfase_small"/>
</dbReference>
<evidence type="ECO:0000313" key="2">
    <source>
        <dbReference type="Proteomes" id="UP000198908"/>
    </source>
</evidence>
<dbReference type="STRING" id="416944.SAMN05421548_12267"/>
<keyword evidence="2" id="KW-1185">Reference proteome</keyword>
<dbReference type="EMBL" id="FMYQ01000022">
    <property type="protein sequence ID" value="SDD61011.1"/>
    <property type="molecule type" value="Genomic_DNA"/>
</dbReference>
<proteinExistence type="predicted"/>
<protein>
    <submittedName>
        <fullName evidence="1">L-2,4-diaminobutyrate transaminase</fullName>
    </submittedName>
</protein>